<evidence type="ECO:0000256" key="6">
    <source>
        <dbReference type="ARBA" id="ARBA00023136"/>
    </source>
</evidence>
<organism evidence="9 10">
    <name type="scientific">Ornithinibacillus halotolerans</name>
    <dbReference type="NCBI Taxonomy" id="1274357"/>
    <lineage>
        <taxon>Bacteria</taxon>
        <taxon>Bacillati</taxon>
        <taxon>Bacillota</taxon>
        <taxon>Bacilli</taxon>
        <taxon>Bacillales</taxon>
        <taxon>Bacillaceae</taxon>
        <taxon>Ornithinibacillus</taxon>
    </lineage>
</organism>
<feature type="transmembrane region" description="Helical" evidence="8">
    <location>
        <begin position="59"/>
        <end position="79"/>
    </location>
</feature>
<dbReference type="Proteomes" id="UP000613512">
    <property type="component" value="Unassembled WGS sequence"/>
</dbReference>
<accession>A0A916WAK4</accession>
<comment type="caution">
    <text evidence="9">The sequence shown here is derived from an EMBL/GenBank/DDBJ whole genome shotgun (WGS) entry which is preliminary data.</text>
</comment>
<keyword evidence="5 8" id="KW-1133">Transmembrane helix</keyword>
<dbReference type="GO" id="GO:0022857">
    <property type="term" value="F:transmembrane transporter activity"/>
    <property type="evidence" value="ECO:0007669"/>
    <property type="project" value="InterPro"/>
</dbReference>
<dbReference type="InterPro" id="IPR037185">
    <property type="entry name" value="EmrE-like"/>
</dbReference>
<evidence type="ECO:0000256" key="8">
    <source>
        <dbReference type="SAM" id="Phobius"/>
    </source>
</evidence>
<evidence type="ECO:0000256" key="2">
    <source>
        <dbReference type="ARBA" id="ARBA00022448"/>
    </source>
</evidence>
<sequence>MKGYILLAFSIIGELFGTTMLKMSEGFTVMFPSIGVVVGYGLSFYFLSLCLQTIPLSVAYAIWSGIGTALTAIIGYVLWDEFFGLLKIMGILFIIGGVVVLNTSQQTEKITQYEN</sequence>
<comment type="similarity">
    <text evidence="7">Belongs to the drug/metabolite transporter (DMT) superfamily. Small multidrug resistance (SMR) (TC 2.A.7.1) family.</text>
</comment>
<reference evidence="9" key="1">
    <citation type="journal article" date="2014" name="Int. J. Syst. Evol. Microbiol.">
        <title>Complete genome sequence of Corynebacterium casei LMG S-19264T (=DSM 44701T), isolated from a smear-ripened cheese.</title>
        <authorList>
            <consortium name="US DOE Joint Genome Institute (JGI-PGF)"/>
            <person name="Walter F."/>
            <person name="Albersmeier A."/>
            <person name="Kalinowski J."/>
            <person name="Ruckert C."/>
        </authorList>
    </citation>
    <scope>NUCLEOTIDE SEQUENCE</scope>
    <source>
        <strain evidence="9">CGMCC 1.12408</strain>
    </source>
</reference>
<evidence type="ECO:0000256" key="3">
    <source>
        <dbReference type="ARBA" id="ARBA00022475"/>
    </source>
</evidence>
<dbReference type="Gene3D" id="1.10.3730.20">
    <property type="match status" value="1"/>
</dbReference>
<keyword evidence="10" id="KW-1185">Reference proteome</keyword>
<dbReference type="PANTHER" id="PTHR30561">
    <property type="entry name" value="SMR FAMILY PROTON-DEPENDENT DRUG EFFLUX TRANSPORTER SUGE"/>
    <property type="match status" value="1"/>
</dbReference>
<keyword evidence="2" id="KW-0813">Transport</keyword>
<name>A0A916WAK4_9BACI</name>
<evidence type="ECO:0000256" key="7">
    <source>
        <dbReference type="RuleBase" id="RU003942"/>
    </source>
</evidence>
<comment type="subcellular location">
    <subcellularLocation>
        <location evidence="1 7">Cell membrane</location>
        <topology evidence="1 7">Multi-pass membrane protein</topology>
    </subcellularLocation>
</comment>
<dbReference type="InterPro" id="IPR045324">
    <property type="entry name" value="Small_multidrug_res"/>
</dbReference>
<evidence type="ECO:0000313" key="10">
    <source>
        <dbReference type="Proteomes" id="UP000613512"/>
    </source>
</evidence>
<dbReference type="SUPFAM" id="SSF103481">
    <property type="entry name" value="Multidrug resistance efflux transporter EmrE"/>
    <property type="match status" value="1"/>
</dbReference>
<dbReference type="EMBL" id="BMEY01000012">
    <property type="protein sequence ID" value="GGA80374.1"/>
    <property type="molecule type" value="Genomic_DNA"/>
</dbReference>
<dbReference type="AlphaFoldDB" id="A0A916WAK4"/>
<dbReference type="Pfam" id="PF00893">
    <property type="entry name" value="Multi_Drug_Res"/>
    <property type="match status" value="1"/>
</dbReference>
<evidence type="ECO:0000256" key="1">
    <source>
        <dbReference type="ARBA" id="ARBA00004651"/>
    </source>
</evidence>
<reference evidence="9" key="2">
    <citation type="submission" date="2020-09" db="EMBL/GenBank/DDBJ databases">
        <authorList>
            <person name="Sun Q."/>
            <person name="Zhou Y."/>
        </authorList>
    </citation>
    <scope>NUCLEOTIDE SEQUENCE</scope>
    <source>
        <strain evidence="9">CGMCC 1.12408</strain>
    </source>
</reference>
<keyword evidence="3" id="KW-1003">Cell membrane</keyword>
<feature type="transmembrane region" description="Helical" evidence="8">
    <location>
        <begin position="85"/>
        <end position="103"/>
    </location>
</feature>
<evidence type="ECO:0000313" key="9">
    <source>
        <dbReference type="EMBL" id="GGA80374.1"/>
    </source>
</evidence>
<keyword evidence="6 8" id="KW-0472">Membrane</keyword>
<feature type="transmembrane region" description="Helical" evidence="8">
    <location>
        <begin position="27"/>
        <end position="47"/>
    </location>
</feature>
<dbReference type="InterPro" id="IPR000390">
    <property type="entry name" value="Small_drug/metabolite_transptr"/>
</dbReference>
<evidence type="ECO:0000256" key="4">
    <source>
        <dbReference type="ARBA" id="ARBA00022692"/>
    </source>
</evidence>
<protein>
    <submittedName>
        <fullName evidence="9">Multidrug resistance protein EbrB</fullName>
    </submittedName>
</protein>
<keyword evidence="4 7" id="KW-0812">Transmembrane</keyword>
<dbReference type="RefSeq" id="WP_188384972.1">
    <property type="nucleotide sequence ID" value="NZ_BMEY01000012.1"/>
</dbReference>
<proteinExistence type="inferred from homology"/>
<dbReference type="GO" id="GO:0005886">
    <property type="term" value="C:plasma membrane"/>
    <property type="evidence" value="ECO:0007669"/>
    <property type="project" value="UniProtKB-SubCell"/>
</dbReference>
<dbReference type="PANTHER" id="PTHR30561:SF1">
    <property type="entry name" value="MULTIDRUG TRANSPORTER EMRE"/>
    <property type="match status" value="1"/>
</dbReference>
<evidence type="ECO:0000256" key="5">
    <source>
        <dbReference type="ARBA" id="ARBA00022989"/>
    </source>
</evidence>
<dbReference type="FunFam" id="1.10.3730.20:FF:000001">
    <property type="entry name" value="Quaternary ammonium compound resistance transporter SugE"/>
    <property type="match status" value="1"/>
</dbReference>
<gene>
    <name evidence="9" type="primary">ebrB</name>
    <name evidence="9" type="ORF">GCM10008025_24720</name>
</gene>